<proteinExistence type="evidence at transcript level"/>
<feature type="region of interest" description="Disordered" evidence="2">
    <location>
        <begin position="311"/>
        <end position="333"/>
    </location>
</feature>
<feature type="coiled-coil region" evidence="1">
    <location>
        <begin position="52"/>
        <end position="163"/>
    </location>
</feature>
<dbReference type="ExpressionAtlas" id="A0MF28">
    <property type="expression patterns" value="baseline and differential"/>
</dbReference>
<organism evidence="3">
    <name type="scientific">Arabidopsis thaliana</name>
    <name type="common">Mouse-ear cress</name>
    <dbReference type="NCBI Taxonomy" id="3702"/>
    <lineage>
        <taxon>Eukaryota</taxon>
        <taxon>Viridiplantae</taxon>
        <taxon>Streptophyta</taxon>
        <taxon>Embryophyta</taxon>
        <taxon>Tracheophyta</taxon>
        <taxon>Spermatophyta</taxon>
        <taxon>Magnoliopsida</taxon>
        <taxon>eudicotyledons</taxon>
        <taxon>Gunneridae</taxon>
        <taxon>Pentapetalae</taxon>
        <taxon>rosids</taxon>
        <taxon>malvids</taxon>
        <taxon>Brassicales</taxon>
        <taxon>Brassicaceae</taxon>
        <taxon>Camelineae</taxon>
        <taxon>Arabidopsis</taxon>
    </lineage>
</organism>
<evidence type="ECO:0000256" key="1">
    <source>
        <dbReference type="SAM" id="Coils"/>
    </source>
</evidence>
<accession>A0MF28</accession>
<sequence length="333" mass="38646">MENLKADGQETSNFKTISISVGMGCNYSKKGSEKLSCNMVSPCPGSFGRSSFAEAKKRLEKLEQDYQHTYEKYTELQSDRYMYYIAFQRPGHHSRWVGYCIDHIENVVEQLQNVLDKLNTEEASQRGRETPTNGKQFFLTHGCKSLAQENMVLQKLKAETKEQYTDGLCQETIDVKRINWEFICIQRIVPQNSNKKSVHDLLRRVNETQKLTEKAISNGALMGNLTSLDNMKNSTSDLIKIVTNVHRELEKEKIELENILQDRIHFARKNEKGYIEKIRVLREKCKCIVERRDAEKKYLLDLEKNFRDMNKTASQRKGCRKGNFRDVPLSVQG</sequence>
<dbReference type="EMBL" id="DQ653152">
    <property type="protein sequence ID" value="ABK28603.1"/>
    <property type="molecule type" value="mRNA"/>
</dbReference>
<feature type="non-terminal residue" evidence="3">
    <location>
        <position position="333"/>
    </location>
</feature>
<dbReference type="iPTMnet" id="A0MF28"/>
<name>A0MF28_ARATH</name>
<protein>
    <submittedName>
        <fullName evidence="3">Uncharacterized protein</fullName>
    </submittedName>
</protein>
<evidence type="ECO:0000313" key="3">
    <source>
        <dbReference type="EMBL" id="ABK28603.1"/>
    </source>
</evidence>
<evidence type="ECO:0000256" key="2">
    <source>
        <dbReference type="SAM" id="MobiDB-lite"/>
    </source>
</evidence>
<keyword evidence="1" id="KW-0175">Coiled coil</keyword>
<reference evidence="3" key="1">
    <citation type="submission" date="2006-05" db="EMBL/GenBank/DDBJ databases">
        <title>Simultaneous high-throughput recombinational cloning of open reading frames in closed and open configurations.</title>
        <authorList>
            <person name="Underwood B.A."/>
            <person name="Vanderhaeghen R."/>
            <person name="Whitford R."/>
            <person name="Town C.D."/>
            <person name="Hilson P."/>
        </authorList>
    </citation>
    <scope>NUCLEOTIDE SEQUENCE</scope>
</reference>
<dbReference type="AlphaFoldDB" id="A0MF28"/>